<dbReference type="InterPro" id="IPR000462">
    <property type="entry name" value="CDP-OH_P_trans"/>
</dbReference>
<evidence type="ECO:0000313" key="4">
    <source>
        <dbReference type="EMBL" id="QEL11350.1"/>
    </source>
</evidence>
<feature type="transmembrane region" description="Helical" evidence="3">
    <location>
        <begin position="95"/>
        <end position="112"/>
    </location>
</feature>
<keyword evidence="3" id="KW-0812">Transmembrane</keyword>
<dbReference type="AlphaFoldDB" id="A0A5C0ZXF5"/>
<feature type="transmembrane region" description="Helical" evidence="3">
    <location>
        <begin position="236"/>
        <end position="257"/>
    </location>
</feature>
<dbReference type="GO" id="GO:0008654">
    <property type="term" value="P:phospholipid biosynthetic process"/>
    <property type="evidence" value="ECO:0007669"/>
    <property type="project" value="InterPro"/>
</dbReference>
<protein>
    <submittedName>
        <fullName evidence="4">CDP-alcohol phosphatidyltransferase family protein</fullName>
    </submittedName>
</protein>
<dbReference type="GO" id="GO:0016020">
    <property type="term" value="C:membrane"/>
    <property type="evidence" value="ECO:0007669"/>
    <property type="project" value="InterPro"/>
</dbReference>
<keyword evidence="1 2" id="KW-0808">Transferase</keyword>
<dbReference type="InterPro" id="IPR048254">
    <property type="entry name" value="CDP_ALCOHOL_P_TRANSF_CS"/>
</dbReference>
<dbReference type="Pfam" id="PF01066">
    <property type="entry name" value="CDP-OH_P_transf"/>
    <property type="match status" value="1"/>
</dbReference>
<gene>
    <name evidence="4" type="ORF">FY550_09500</name>
</gene>
<evidence type="ECO:0000256" key="3">
    <source>
        <dbReference type="SAM" id="Phobius"/>
    </source>
</evidence>
<accession>A0A5C0ZXF5</accession>
<sequence length="305" mass="34384">MIDHSGSVKTQGDQEGPMSNPLRGHEAFLMAHRPLWRELLMVWGVMALVVTSMVVWLELPGRLLLAASVGYGLMALLILWYWPNQLRGFGWANRLTLLRGSLIMVVAGAILFEELVEHHPLLVAGLVLTALVMDGVDGWAARHLGVASAFGARFDMELDAFFILMLCVLLIAQEMAGPWVVLIGALRYLFLLAMRYQPWLARALPASYRRKVLCVWQVSTLMICLLPWIRPPYSEGLLGLSLLLLVGSFGYDIIWLYRHRISMPEDSPDRLPMESSSKRGSRLPLPILLRHSGHRFANARKERSH</sequence>
<evidence type="ECO:0000256" key="1">
    <source>
        <dbReference type="ARBA" id="ARBA00022679"/>
    </source>
</evidence>
<dbReference type="InterPro" id="IPR043130">
    <property type="entry name" value="CDP-OH_PTrfase_TM_dom"/>
</dbReference>
<proteinExistence type="inferred from homology"/>
<feature type="transmembrane region" description="Helical" evidence="3">
    <location>
        <begin position="63"/>
        <end position="83"/>
    </location>
</feature>
<evidence type="ECO:0000313" key="5">
    <source>
        <dbReference type="Proteomes" id="UP000322553"/>
    </source>
</evidence>
<organism evidence="4 5">
    <name type="scientific">Kushneria phosphatilytica</name>
    <dbReference type="NCBI Taxonomy" id="657387"/>
    <lineage>
        <taxon>Bacteria</taxon>
        <taxon>Pseudomonadati</taxon>
        <taxon>Pseudomonadota</taxon>
        <taxon>Gammaproteobacteria</taxon>
        <taxon>Oceanospirillales</taxon>
        <taxon>Halomonadaceae</taxon>
        <taxon>Kushneria</taxon>
    </lineage>
</organism>
<dbReference type="OrthoDB" id="9782011at2"/>
<keyword evidence="3" id="KW-0472">Membrane</keyword>
<dbReference type="KEGG" id="kuy:FY550_09500"/>
<dbReference type="Gene3D" id="1.20.120.1760">
    <property type="match status" value="1"/>
</dbReference>
<feature type="transmembrane region" description="Helical" evidence="3">
    <location>
        <begin position="212"/>
        <end position="230"/>
    </location>
</feature>
<comment type="similarity">
    <text evidence="2">Belongs to the CDP-alcohol phosphatidyltransferase class-I family.</text>
</comment>
<dbReference type="GO" id="GO:0016780">
    <property type="term" value="F:phosphotransferase activity, for other substituted phosphate groups"/>
    <property type="evidence" value="ECO:0007669"/>
    <property type="project" value="InterPro"/>
</dbReference>
<feature type="transmembrane region" description="Helical" evidence="3">
    <location>
        <begin position="39"/>
        <end position="57"/>
    </location>
</feature>
<reference evidence="4 5" key="1">
    <citation type="submission" date="2019-08" db="EMBL/GenBank/DDBJ databases">
        <title>Complete genome sequence of Kushneria sp. YCWA18, a halophilic phosphate-solubilizing bacterium isolated from Daqiao saltern in China.</title>
        <authorList>
            <person name="Du G.-X."/>
            <person name="Qu L.-Y."/>
        </authorList>
    </citation>
    <scope>NUCLEOTIDE SEQUENCE [LARGE SCALE GENOMIC DNA]</scope>
    <source>
        <strain evidence="4 5">YCWA18</strain>
    </source>
</reference>
<dbReference type="Proteomes" id="UP000322553">
    <property type="component" value="Chromosome"/>
</dbReference>
<keyword evidence="5" id="KW-1185">Reference proteome</keyword>
<feature type="transmembrane region" description="Helical" evidence="3">
    <location>
        <begin position="179"/>
        <end position="200"/>
    </location>
</feature>
<evidence type="ECO:0000256" key="2">
    <source>
        <dbReference type="RuleBase" id="RU003750"/>
    </source>
</evidence>
<dbReference type="PROSITE" id="PS00379">
    <property type="entry name" value="CDP_ALCOHOL_P_TRANSF"/>
    <property type="match status" value="1"/>
</dbReference>
<name>A0A5C0ZXF5_9GAMM</name>
<keyword evidence="3" id="KW-1133">Transmembrane helix</keyword>
<dbReference type="EMBL" id="CP043420">
    <property type="protein sequence ID" value="QEL11350.1"/>
    <property type="molecule type" value="Genomic_DNA"/>
</dbReference>